<evidence type="ECO:0000313" key="1">
    <source>
        <dbReference type="EMBL" id="KAI5667704.1"/>
    </source>
</evidence>
<accession>A0ACC0B503</accession>
<sequence>MAGTSLISPLRFCLEFLEHWQPTTDSRFSHTVTRERRSSIGLPQVIKFTTFNNYGYSWGEKNKVWIPLAEKEQLRERNYASFRSIKKTTETGIKASFSYPAEDGSEDNESYDLSAKDEPSSVPMDAFQAEIRTAFRQLRISQDIHGGTAGGDSGVNSLSNPHIEDNVILSFNGVCSLLFFNLLTSQYIKPEFVELMLFGTYSC</sequence>
<name>A0ACC0B503_CATRO</name>
<protein>
    <submittedName>
        <fullName evidence="1">Uncharacterized protein</fullName>
    </submittedName>
</protein>
<dbReference type="Proteomes" id="UP001060085">
    <property type="component" value="Linkage Group LG04"/>
</dbReference>
<evidence type="ECO:0000313" key="2">
    <source>
        <dbReference type="Proteomes" id="UP001060085"/>
    </source>
</evidence>
<keyword evidence="2" id="KW-1185">Reference proteome</keyword>
<dbReference type="EMBL" id="CM044704">
    <property type="protein sequence ID" value="KAI5667704.1"/>
    <property type="molecule type" value="Genomic_DNA"/>
</dbReference>
<proteinExistence type="predicted"/>
<reference evidence="2" key="1">
    <citation type="journal article" date="2023" name="Nat. Plants">
        <title>Single-cell RNA sequencing provides a high-resolution roadmap for understanding the multicellular compartmentation of specialized metabolism.</title>
        <authorList>
            <person name="Sun S."/>
            <person name="Shen X."/>
            <person name="Li Y."/>
            <person name="Li Y."/>
            <person name="Wang S."/>
            <person name="Li R."/>
            <person name="Zhang H."/>
            <person name="Shen G."/>
            <person name="Guo B."/>
            <person name="Wei J."/>
            <person name="Xu J."/>
            <person name="St-Pierre B."/>
            <person name="Chen S."/>
            <person name="Sun C."/>
        </authorList>
    </citation>
    <scope>NUCLEOTIDE SEQUENCE [LARGE SCALE GENOMIC DNA]</scope>
</reference>
<organism evidence="1 2">
    <name type="scientific">Catharanthus roseus</name>
    <name type="common">Madagascar periwinkle</name>
    <name type="synonym">Vinca rosea</name>
    <dbReference type="NCBI Taxonomy" id="4058"/>
    <lineage>
        <taxon>Eukaryota</taxon>
        <taxon>Viridiplantae</taxon>
        <taxon>Streptophyta</taxon>
        <taxon>Embryophyta</taxon>
        <taxon>Tracheophyta</taxon>
        <taxon>Spermatophyta</taxon>
        <taxon>Magnoliopsida</taxon>
        <taxon>eudicotyledons</taxon>
        <taxon>Gunneridae</taxon>
        <taxon>Pentapetalae</taxon>
        <taxon>asterids</taxon>
        <taxon>lamiids</taxon>
        <taxon>Gentianales</taxon>
        <taxon>Apocynaceae</taxon>
        <taxon>Rauvolfioideae</taxon>
        <taxon>Vinceae</taxon>
        <taxon>Catharanthinae</taxon>
        <taxon>Catharanthus</taxon>
    </lineage>
</organism>
<gene>
    <name evidence="1" type="ORF">M9H77_17557</name>
</gene>
<comment type="caution">
    <text evidence="1">The sequence shown here is derived from an EMBL/GenBank/DDBJ whole genome shotgun (WGS) entry which is preliminary data.</text>
</comment>